<gene>
    <name evidence="10" type="ORF">PV07_07312</name>
</gene>
<dbReference type="GO" id="GO:0016020">
    <property type="term" value="C:membrane"/>
    <property type="evidence" value="ECO:0007669"/>
    <property type="project" value="UniProtKB-SubCell"/>
</dbReference>
<dbReference type="PANTHER" id="PTHR12560">
    <property type="entry name" value="LONGEVITY ASSURANCE FACTOR 1 LAG1"/>
    <property type="match status" value="1"/>
</dbReference>
<accession>A0A0D2C906</accession>
<comment type="similarity">
    <text evidence="2">Belongs to the sphingosine N-acyltransferase family.</text>
</comment>
<keyword evidence="11" id="KW-1185">Reference proteome</keyword>
<dbReference type="HOGENOM" id="CLU_028277_2_2_1"/>
<dbReference type="Proteomes" id="UP000054466">
    <property type="component" value="Unassembled WGS sequence"/>
</dbReference>
<evidence type="ECO:0000256" key="5">
    <source>
        <dbReference type="ARBA" id="ARBA00023136"/>
    </source>
</evidence>
<feature type="compositionally biased region" description="Basic residues" evidence="7">
    <location>
        <begin position="452"/>
        <end position="462"/>
    </location>
</feature>
<evidence type="ECO:0000313" key="10">
    <source>
        <dbReference type="EMBL" id="KIW27583.1"/>
    </source>
</evidence>
<dbReference type="EMBL" id="KN847043">
    <property type="protein sequence ID" value="KIW27583.1"/>
    <property type="molecule type" value="Genomic_DNA"/>
</dbReference>
<evidence type="ECO:0000256" key="8">
    <source>
        <dbReference type="SAM" id="Phobius"/>
    </source>
</evidence>
<dbReference type="GO" id="GO:0046513">
    <property type="term" value="P:ceramide biosynthetic process"/>
    <property type="evidence" value="ECO:0007669"/>
    <property type="project" value="InterPro"/>
</dbReference>
<dbReference type="PROSITE" id="PS50922">
    <property type="entry name" value="TLC"/>
    <property type="match status" value="1"/>
</dbReference>
<dbReference type="GO" id="GO:0050291">
    <property type="term" value="F:sphingosine N-acyltransferase activity"/>
    <property type="evidence" value="ECO:0007669"/>
    <property type="project" value="InterPro"/>
</dbReference>
<feature type="domain" description="TLC" evidence="9">
    <location>
        <begin position="154"/>
        <end position="391"/>
    </location>
</feature>
<evidence type="ECO:0000259" key="9">
    <source>
        <dbReference type="PROSITE" id="PS50922"/>
    </source>
</evidence>
<dbReference type="Pfam" id="PF03798">
    <property type="entry name" value="TRAM_LAG1_CLN8"/>
    <property type="match status" value="1"/>
</dbReference>
<dbReference type="VEuPathDB" id="FungiDB:PV07_07312"/>
<comment type="subcellular location">
    <subcellularLocation>
        <location evidence="1">Membrane</location>
        <topology evidence="1">Multi-pass membrane protein</topology>
    </subcellularLocation>
</comment>
<keyword evidence="3 6" id="KW-0812">Transmembrane</keyword>
<evidence type="ECO:0000256" key="3">
    <source>
        <dbReference type="ARBA" id="ARBA00022692"/>
    </source>
</evidence>
<protein>
    <recommendedName>
        <fullName evidence="9">TLC domain-containing protein</fullName>
    </recommendedName>
</protein>
<dbReference type="AlphaFoldDB" id="A0A0D2C906"/>
<proteinExistence type="inferred from homology"/>
<organism evidence="10 11">
    <name type="scientific">Cladophialophora immunda</name>
    <dbReference type="NCBI Taxonomy" id="569365"/>
    <lineage>
        <taxon>Eukaryota</taxon>
        <taxon>Fungi</taxon>
        <taxon>Dikarya</taxon>
        <taxon>Ascomycota</taxon>
        <taxon>Pezizomycotina</taxon>
        <taxon>Eurotiomycetes</taxon>
        <taxon>Chaetothyriomycetidae</taxon>
        <taxon>Chaetothyriales</taxon>
        <taxon>Herpotrichiellaceae</taxon>
        <taxon>Cladophialophora</taxon>
    </lineage>
</organism>
<reference evidence="10 11" key="1">
    <citation type="submission" date="2015-01" db="EMBL/GenBank/DDBJ databases">
        <title>The Genome Sequence of Cladophialophora immunda CBS83496.</title>
        <authorList>
            <consortium name="The Broad Institute Genomics Platform"/>
            <person name="Cuomo C."/>
            <person name="de Hoog S."/>
            <person name="Gorbushina A."/>
            <person name="Stielow B."/>
            <person name="Teixiera M."/>
            <person name="Abouelleil A."/>
            <person name="Chapman S.B."/>
            <person name="Priest M."/>
            <person name="Young S.K."/>
            <person name="Wortman J."/>
            <person name="Nusbaum C."/>
            <person name="Birren B."/>
        </authorList>
    </citation>
    <scope>NUCLEOTIDE SEQUENCE [LARGE SCALE GENOMIC DNA]</scope>
    <source>
        <strain evidence="10 11">CBS 83496</strain>
    </source>
</reference>
<evidence type="ECO:0000256" key="1">
    <source>
        <dbReference type="ARBA" id="ARBA00004141"/>
    </source>
</evidence>
<dbReference type="SMART" id="SM00724">
    <property type="entry name" value="TLC"/>
    <property type="match status" value="1"/>
</dbReference>
<evidence type="ECO:0000313" key="11">
    <source>
        <dbReference type="Proteomes" id="UP000054466"/>
    </source>
</evidence>
<evidence type="ECO:0000256" key="4">
    <source>
        <dbReference type="ARBA" id="ARBA00022989"/>
    </source>
</evidence>
<feature type="compositionally biased region" description="Acidic residues" evidence="7">
    <location>
        <begin position="399"/>
        <end position="411"/>
    </location>
</feature>
<evidence type="ECO:0000256" key="2">
    <source>
        <dbReference type="ARBA" id="ARBA00009808"/>
    </source>
</evidence>
<dbReference type="InterPro" id="IPR016439">
    <property type="entry name" value="Lag1/Lac1-like"/>
</dbReference>
<feature type="transmembrane region" description="Helical" evidence="8">
    <location>
        <begin position="116"/>
        <end position="139"/>
    </location>
</feature>
<dbReference type="RefSeq" id="XP_016247799.1">
    <property type="nucleotide sequence ID" value="XM_016394380.1"/>
</dbReference>
<dbReference type="GeneID" id="27346506"/>
<feature type="transmembrane region" description="Helical" evidence="8">
    <location>
        <begin position="69"/>
        <end position="86"/>
    </location>
</feature>
<dbReference type="PANTHER" id="PTHR12560:SF0">
    <property type="entry name" value="LD18904P"/>
    <property type="match status" value="1"/>
</dbReference>
<feature type="compositionally biased region" description="Low complexity" evidence="7">
    <location>
        <begin position="463"/>
        <end position="485"/>
    </location>
</feature>
<name>A0A0D2C906_9EURO</name>
<evidence type="ECO:0000256" key="7">
    <source>
        <dbReference type="SAM" id="MobiDB-lite"/>
    </source>
</evidence>
<keyword evidence="4 8" id="KW-1133">Transmembrane helix</keyword>
<feature type="region of interest" description="Disordered" evidence="7">
    <location>
        <begin position="444"/>
        <end position="528"/>
    </location>
</feature>
<keyword evidence="5 6" id="KW-0472">Membrane</keyword>
<feature type="region of interest" description="Disordered" evidence="7">
    <location>
        <begin position="26"/>
        <end position="50"/>
    </location>
</feature>
<dbReference type="OrthoDB" id="537032at2759"/>
<feature type="transmembrane region" description="Helical" evidence="8">
    <location>
        <begin position="160"/>
        <end position="178"/>
    </location>
</feature>
<dbReference type="InterPro" id="IPR006634">
    <property type="entry name" value="TLC-dom"/>
</dbReference>
<feature type="transmembrane region" description="Helical" evidence="8">
    <location>
        <begin position="282"/>
        <end position="302"/>
    </location>
</feature>
<feature type="transmembrane region" description="Helical" evidence="8">
    <location>
        <begin position="362"/>
        <end position="383"/>
    </location>
</feature>
<evidence type="ECO:0000256" key="6">
    <source>
        <dbReference type="PROSITE-ProRule" id="PRU00205"/>
    </source>
</evidence>
<feature type="region of interest" description="Disordered" evidence="7">
    <location>
        <begin position="396"/>
        <end position="416"/>
    </location>
</feature>
<feature type="transmembrane region" description="Helical" evidence="8">
    <location>
        <begin position="204"/>
        <end position="221"/>
    </location>
</feature>
<dbReference type="STRING" id="569365.A0A0D2C906"/>
<sequence length="528" mass="60910">MSSPPAHKKMDRTSLPDQEKLEQFSHLTMEHRQHSQSPSQKTAWPRWERKGKEKSTVARACTWVVDHQISISVNLISMLFFIHILFPSTRHHTQKFFRISYYNPATGNFALGWDDIFFVFYWIIVFTGLRCATMDYLLGPLAASCGIRKRKPKVRFAEQAWILCYYTASWCTGMYIMYNSDYWLDLRALWRTWPDREMEGLAKWYYLVQFGFWLQQIVVVNIEERRKDHWQMFTHHIVTCSLIFTSYGYHQYRVGTLILCLMDLADIILPLAKILKYLHFELACDIAFGVFMVSWLLARHILYMTVWYSIYAHIPEEIAYGCYRGSVQDLEGPFPTPNDWDHLIQPFKNPVGLVCWNNSIKWTFLTMLLALQVMLLLWFGMIVRVAYKVVTGNGAEDVRSDDEDEDEEEEISSEKSSRDYVDKVKLCVEPHEQYLETEVLSTDPNFSLSKSSKPRTKSRSKSKSTSPSSSSGGRRSTPESSTAGSSSGGRRKPKHESGHSSGVNLLGGSSDRKELLGRIGCDKGSTSD</sequence>